<comment type="caution">
    <text evidence="3">The sequence shown here is derived from an EMBL/GenBank/DDBJ whole genome shotgun (WGS) entry which is preliminary data.</text>
</comment>
<dbReference type="GO" id="GO:0005773">
    <property type="term" value="C:vacuole"/>
    <property type="evidence" value="ECO:0007669"/>
    <property type="project" value="GOC"/>
</dbReference>
<feature type="chain" id="PRO_5036455870" evidence="2">
    <location>
        <begin position="21"/>
        <end position="127"/>
    </location>
</feature>
<keyword evidence="2" id="KW-0732">Signal</keyword>
<dbReference type="AlphaFoldDB" id="A0A8X6HE82"/>
<dbReference type="InterPro" id="IPR001096">
    <property type="entry name" value="Peptidase_C13"/>
</dbReference>
<evidence type="ECO:0000256" key="2">
    <source>
        <dbReference type="SAM" id="SignalP"/>
    </source>
</evidence>
<protein>
    <submittedName>
        <fullName evidence="3">Legumain</fullName>
    </submittedName>
</protein>
<reference evidence="3" key="1">
    <citation type="submission" date="2020-07" db="EMBL/GenBank/DDBJ databases">
        <title>Multicomponent nature underlies the extraordinary mechanical properties of spider dragline silk.</title>
        <authorList>
            <person name="Kono N."/>
            <person name="Nakamura H."/>
            <person name="Mori M."/>
            <person name="Yoshida Y."/>
            <person name="Ohtoshi R."/>
            <person name="Malay A.D."/>
            <person name="Moran D.A.P."/>
            <person name="Tomita M."/>
            <person name="Numata K."/>
            <person name="Arakawa K."/>
        </authorList>
    </citation>
    <scope>NUCLEOTIDE SEQUENCE</scope>
</reference>
<keyword evidence="4" id="KW-1185">Reference proteome</keyword>
<gene>
    <name evidence="3" type="primary">Lgmn</name>
    <name evidence="3" type="ORF">TNCT_567011</name>
</gene>
<proteinExistence type="inferred from homology"/>
<dbReference type="OrthoDB" id="9995590at2759"/>
<organism evidence="3 4">
    <name type="scientific">Trichonephila clavata</name>
    <name type="common">Joro spider</name>
    <name type="synonym">Nephila clavata</name>
    <dbReference type="NCBI Taxonomy" id="2740835"/>
    <lineage>
        <taxon>Eukaryota</taxon>
        <taxon>Metazoa</taxon>
        <taxon>Ecdysozoa</taxon>
        <taxon>Arthropoda</taxon>
        <taxon>Chelicerata</taxon>
        <taxon>Arachnida</taxon>
        <taxon>Araneae</taxon>
        <taxon>Araneomorphae</taxon>
        <taxon>Entelegynae</taxon>
        <taxon>Araneoidea</taxon>
        <taxon>Nephilidae</taxon>
        <taxon>Trichonephila</taxon>
    </lineage>
</organism>
<dbReference type="PANTHER" id="PTHR12000:SF42">
    <property type="entry name" value="LEGUMAIN"/>
    <property type="match status" value="1"/>
</dbReference>
<dbReference type="PRINTS" id="PR00776">
    <property type="entry name" value="HEMOGLOBNASE"/>
</dbReference>
<name>A0A8X6HE82_TRICU</name>
<dbReference type="GO" id="GO:0051603">
    <property type="term" value="P:proteolysis involved in protein catabolic process"/>
    <property type="evidence" value="ECO:0007669"/>
    <property type="project" value="TreeGrafter"/>
</dbReference>
<dbReference type="Proteomes" id="UP000887116">
    <property type="component" value="Unassembled WGS sequence"/>
</dbReference>
<feature type="signal peptide" evidence="2">
    <location>
        <begin position="1"/>
        <end position="20"/>
    </location>
</feature>
<dbReference type="EMBL" id="BMAO01038055">
    <property type="protein sequence ID" value="GFR22276.1"/>
    <property type="molecule type" value="Genomic_DNA"/>
</dbReference>
<dbReference type="Gene3D" id="3.40.50.1460">
    <property type="match status" value="1"/>
</dbReference>
<dbReference type="GO" id="GO:0006624">
    <property type="term" value="P:vacuolar protein processing"/>
    <property type="evidence" value="ECO:0007669"/>
    <property type="project" value="TreeGrafter"/>
</dbReference>
<dbReference type="GO" id="GO:0004197">
    <property type="term" value="F:cysteine-type endopeptidase activity"/>
    <property type="evidence" value="ECO:0007669"/>
    <property type="project" value="TreeGrafter"/>
</dbReference>
<evidence type="ECO:0000313" key="4">
    <source>
        <dbReference type="Proteomes" id="UP000887116"/>
    </source>
</evidence>
<accession>A0A8X6HE82</accession>
<dbReference type="Pfam" id="PF01650">
    <property type="entry name" value="Peptidase_C13"/>
    <property type="match status" value="1"/>
</dbReference>
<evidence type="ECO:0000313" key="3">
    <source>
        <dbReference type="EMBL" id="GFR22276.1"/>
    </source>
</evidence>
<dbReference type="PANTHER" id="PTHR12000">
    <property type="entry name" value="HEMOGLOBINASE FAMILY MEMBER"/>
    <property type="match status" value="1"/>
</dbReference>
<comment type="similarity">
    <text evidence="1">Belongs to the peptidase C13 family.</text>
</comment>
<sequence>MFYCAFCLLLFGAFPNTVFTFPENAQKYVENLEKEKLWAILVAGSNGWNNYRHQADVCHSYQVLRNHGIPDERIIVMMEDDLANNAKNPTPGIIINHPKGNDVYKDVPKDYTGKVVTLIFYYCQFIF</sequence>
<evidence type="ECO:0000256" key="1">
    <source>
        <dbReference type="ARBA" id="ARBA00009941"/>
    </source>
</evidence>